<dbReference type="SUPFAM" id="SSF55920">
    <property type="entry name" value="Creatinase/aminopeptidase"/>
    <property type="match status" value="1"/>
</dbReference>
<evidence type="ECO:0000259" key="1">
    <source>
        <dbReference type="Pfam" id="PF00557"/>
    </source>
</evidence>
<evidence type="ECO:0000313" key="4">
    <source>
        <dbReference type="Proteomes" id="UP001172630"/>
    </source>
</evidence>
<sequence>MHVESMDRSNQAAIDVNKLCHDRLARVRAEMEASEFDALLLFDQVNIRYATGARNMQIWAMRNTVRYCLIPRDGPIVLFEIGGRREPAEGLPSIGEVRPARPWFHYYAGEHADTYARDFADEIAATIAATHHSSVKALRVAVDRCDARGTSALRAAGLYLGDAQPLMEQARRIKTTEEVAAIRQAIAVAELGIGRMHEALRPGMTENALFSLLHQTNIEQGGEYIETRLLSSGHRTNPWYQEASGKVIAKGEIVSFDCDLIGPLGYGADLCGAFVCGVERASPAQRDLYRRAYDQIEHNTALLQPGSSFREILEKAQRLPATYHQFHRVAHGNGMSTGEFPAIGGRPGFQEGPIHDGEIEEGMVLCVGSYAGLHAGHEGLKLEHQLVIRENGPERLSKSLWDGVFMDP</sequence>
<comment type="caution">
    <text evidence="3">The sequence shown here is derived from an EMBL/GenBank/DDBJ whole genome shotgun (WGS) entry which is preliminary data.</text>
</comment>
<dbReference type="PANTHER" id="PTHR46112">
    <property type="entry name" value="AMINOPEPTIDASE"/>
    <property type="match status" value="1"/>
</dbReference>
<accession>A0ABT7KJI4</accession>
<dbReference type="PANTHER" id="PTHR46112:SF8">
    <property type="entry name" value="CYTOPLASMIC PEPTIDASE PEPQ-RELATED"/>
    <property type="match status" value="1"/>
</dbReference>
<feature type="domain" description="Creatinase N-terminal" evidence="2">
    <location>
        <begin position="23"/>
        <end position="116"/>
    </location>
</feature>
<proteinExistence type="predicted"/>
<feature type="domain" description="Peptidase M24" evidence="1">
    <location>
        <begin position="181"/>
        <end position="390"/>
    </location>
</feature>
<evidence type="ECO:0000313" key="3">
    <source>
        <dbReference type="EMBL" id="MDL2408596.1"/>
    </source>
</evidence>
<protein>
    <submittedName>
        <fullName evidence="3">Xaa-Pro peptidase family protein</fullName>
    </submittedName>
</protein>
<dbReference type="SUPFAM" id="SSF53092">
    <property type="entry name" value="Creatinase/prolidase N-terminal domain"/>
    <property type="match status" value="1"/>
</dbReference>
<dbReference type="InterPro" id="IPR000587">
    <property type="entry name" value="Creatinase_N"/>
</dbReference>
<reference evidence="3" key="1">
    <citation type="submission" date="2023-06" db="EMBL/GenBank/DDBJ databases">
        <title>Phylogenetic Diversity of Rhizobium strains.</title>
        <authorList>
            <person name="Moura F.T."/>
            <person name="Helene L.C.F."/>
            <person name="Hungria M."/>
        </authorList>
    </citation>
    <scope>NUCLEOTIDE SEQUENCE</scope>
    <source>
        <strain evidence="3">CCGE524</strain>
    </source>
</reference>
<dbReference type="Proteomes" id="UP001172630">
    <property type="component" value="Unassembled WGS sequence"/>
</dbReference>
<name>A0ABT7KJI4_9HYPH</name>
<dbReference type="Pfam" id="PF01321">
    <property type="entry name" value="Creatinase_N"/>
    <property type="match status" value="1"/>
</dbReference>
<dbReference type="Gene3D" id="3.40.350.10">
    <property type="entry name" value="Creatinase/prolidase N-terminal domain"/>
    <property type="match status" value="1"/>
</dbReference>
<dbReference type="CDD" id="cd01066">
    <property type="entry name" value="APP_MetAP"/>
    <property type="match status" value="1"/>
</dbReference>
<dbReference type="InterPro" id="IPR050659">
    <property type="entry name" value="Peptidase_M24B"/>
</dbReference>
<organism evidence="3 4">
    <name type="scientific">Rhizobium calliandrae</name>
    <dbReference type="NCBI Taxonomy" id="1312182"/>
    <lineage>
        <taxon>Bacteria</taxon>
        <taxon>Pseudomonadati</taxon>
        <taxon>Pseudomonadota</taxon>
        <taxon>Alphaproteobacteria</taxon>
        <taxon>Hyphomicrobiales</taxon>
        <taxon>Rhizobiaceae</taxon>
        <taxon>Rhizobium/Agrobacterium group</taxon>
        <taxon>Rhizobium</taxon>
    </lineage>
</organism>
<keyword evidence="4" id="KW-1185">Reference proteome</keyword>
<dbReference type="InterPro" id="IPR029149">
    <property type="entry name" value="Creatin/AminoP/Spt16_N"/>
</dbReference>
<dbReference type="Gene3D" id="3.90.230.10">
    <property type="entry name" value="Creatinase/methionine aminopeptidase superfamily"/>
    <property type="match status" value="1"/>
</dbReference>
<dbReference type="EMBL" id="JARFYN010000036">
    <property type="protein sequence ID" value="MDL2408596.1"/>
    <property type="molecule type" value="Genomic_DNA"/>
</dbReference>
<dbReference type="InterPro" id="IPR036005">
    <property type="entry name" value="Creatinase/aminopeptidase-like"/>
</dbReference>
<dbReference type="InterPro" id="IPR000994">
    <property type="entry name" value="Pept_M24"/>
</dbReference>
<dbReference type="Pfam" id="PF00557">
    <property type="entry name" value="Peptidase_M24"/>
    <property type="match status" value="1"/>
</dbReference>
<evidence type="ECO:0000259" key="2">
    <source>
        <dbReference type="Pfam" id="PF01321"/>
    </source>
</evidence>
<gene>
    <name evidence="3" type="ORF">PY650_23705</name>
</gene>
<dbReference type="RefSeq" id="WP_285882037.1">
    <property type="nucleotide sequence ID" value="NZ_JARFYN010000036.1"/>
</dbReference>